<dbReference type="EMBL" id="JAEAOA010000784">
    <property type="protein sequence ID" value="KAK3594396.1"/>
    <property type="molecule type" value="Genomic_DNA"/>
</dbReference>
<feature type="signal peptide" evidence="1">
    <location>
        <begin position="1"/>
        <end position="16"/>
    </location>
</feature>
<evidence type="ECO:0000256" key="1">
    <source>
        <dbReference type="SAM" id="SignalP"/>
    </source>
</evidence>
<name>A0AAE0SLY3_9BIVA</name>
<accession>A0AAE0SLY3</accession>
<comment type="caution">
    <text evidence="2">The sequence shown here is derived from an EMBL/GenBank/DDBJ whole genome shotgun (WGS) entry which is preliminary data.</text>
</comment>
<dbReference type="Proteomes" id="UP001195483">
    <property type="component" value="Unassembled WGS sequence"/>
</dbReference>
<dbReference type="AlphaFoldDB" id="A0AAE0SLY3"/>
<reference evidence="2" key="3">
    <citation type="submission" date="2023-05" db="EMBL/GenBank/DDBJ databases">
        <authorList>
            <person name="Smith C.H."/>
        </authorList>
    </citation>
    <scope>NUCLEOTIDE SEQUENCE</scope>
    <source>
        <strain evidence="2">CHS0354</strain>
        <tissue evidence="2">Mantle</tissue>
    </source>
</reference>
<evidence type="ECO:0000313" key="2">
    <source>
        <dbReference type="EMBL" id="KAK3594396.1"/>
    </source>
</evidence>
<proteinExistence type="predicted"/>
<keyword evidence="3" id="KW-1185">Reference proteome</keyword>
<reference evidence="2" key="2">
    <citation type="journal article" date="2021" name="Genome Biol. Evol.">
        <title>Developing a high-quality reference genome for a parasitic bivalve with doubly uniparental inheritance (Bivalvia: Unionida).</title>
        <authorList>
            <person name="Smith C.H."/>
        </authorList>
    </citation>
    <scope>NUCLEOTIDE SEQUENCE</scope>
    <source>
        <strain evidence="2">CHS0354</strain>
        <tissue evidence="2">Mantle</tissue>
    </source>
</reference>
<protein>
    <submittedName>
        <fullName evidence="2">Uncharacterized protein</fullName>
    </submittedName>
</protein>
<feature type="chain" id="PRO_5042108415" evidence="1">
    <location>
        <begin position="17"/>
        <end position="128"/>
    </location>
</feature>
<organism evidence="2 3">
    <name type="scientific">Potamilus streckersoni</name>
    <dbReference type="NCBI Taxonomy" id="2493646"/>
    <lineage>
        <taxon>Eukaryota</taxon>
        <taxon>Metazoa</taxon>
        <taxon>Spiralia</taxon>
        <taxon>Lophotrochozoa</taxon>
        <taxon>Mollusca</taxon>
        <taxon>Bivalvia</taxon>
        <taxon>Autobranchia</taxon>
        <taxon>Heteroconchia</taxon>
        <taxon>Palaeoheterodonta</taxon>
        <taxon>Unionida</taxon>
        <taxon>Unionoidea</taxon>
        <taxon>Unionidae</taxon>
        <taxon>Ambleminae</taxon>
        <taxon>Lampsilini</taxon>
        <taxon>Potamilus</taxon>
    </lineage>
</organism>
<evidence type="ECO:0000313" key="3">
    <source>
        <dbReference type="Proteomes" id="UP001195483"/>
    </source>
</evidence>
<reference evidence="2" key="1">
    <citation type="journal article" date="2021" name="Genome Biol. Evol.">
        <title>A High-Quality Reference Genome for a Parasitic Bivalve with Doubly Uniparental Inheritance (Bivalvia: Unionida).</title>
        <authorList>
            <person name="Smith C.H."/>
        </authorList>
    </citation>
    <scope>NUCLEOTIDE SEQUENCE</scope>
    <source>
        <strain evidence="2">CHS0354</strain>
    </source>
</reference>
<gene>
    <name evidence="2" type="ORF">CHS0354_012962</name>
</gene>
<keyword evidence="1" id="KW-0732">Signal</keyword>
<sequence length="128" mass="13874">MKKTVLLLGFVGICLASRYLQVVEKNIIDNPKLKEAAQQALGADLIDDRGCKGATLSDKIHAAIGKYDSQHPSGQIYNLDLDITKADGTSLRCSVRTTLFDSGAIGVELCNCNKNEEEGRVTFSLDLD</sequence>